<organism evidence="2 3">
    <name type="scientific">Anas platyrhynchos</name>
    <name type="common">Mallard</name>
    <name type="synonym">Anas boschas</name>
    <dbReference type="NCBI Taxonomy" id="8839"/>
    <lineage>
        <taxon>Eukaryota</taxon>
        <taxon>Metazoa</taxon>
        <taxon>Chordata</taxon>
        <taxon>Craniata</taxon>
        <taxon>Vertebrata</taxon>
        <taxon>Euteleostomi</taxon>
        <taxon>Archelosauria</taxon>
        <taxon>Archosauria</taxon>
        <taxon>Dinosauria</taxon>
        <taxon>Saurischia</taxon>
        <taxon>Theropoda</taxon>
        <taxon>Coelurosauria</taxon>
        <taxon>Aves</taxon>
        <taxon>Neognathae</taxon>
        <taxon>Galloanserae</taxon>
        <taxon>Anseriformes</taxon>
        <taxon>Anatidae</taxon>
        <taxon>Anatinae</taxon>
        <taxon>Anas</taxon>
    </lineage>
</organism>
<dbReference type="AlphaFoldDB" id="R0LL98"/>
<sequence>MPPRPQRQRAELSLYCITQGLLPSKPCWTVSDNGNWQRKIPRSLWLPAFQCDSLLEGLPCHTGIHQPVFSTRVCRWGSHEADCAKTAKGGSALTHVTTNLWRFITTGSLFTQRQPQEKQTQAAAVGTVMTIWCNSYSGKLGQHSFASCHHAFLCGNSARAKTLGLLSSSASSSNLQTVQIFQTTVCVTILLLARPARHFQRQDDSEGRTQAPEGSERLQKNSGKTDSLEHRSICSPLGTHIVTTDVNGRRSMLNGLLDQVLVPSWLPTSSTSSAADHLRANPVAEDGMGNNKKKKKMHRNDGQL</sequence>
<protein>
    <submittedName>
        <fullName evidence="2">Uncharacterized protein</fullName>
    </submittedName>
</protein>
<dbReference type="EMBL" id="KB743111">
    <property type="protein sequence ID" value="EOB01208.1"/>
    <property type="molecule type" value="Genomic_DNA"/>
</dbReference>
<evidence type="ECO:0000256" key="1">
    <source>
        <dbReference type="SAM" id="MobiDB-lite"/>
    </source>
</evidence>
<gene>
    <name evidence="2" type="ORF">Anapl_02327</name>
</gene>
<accession>R0LL98</accession>
<keyword evidence="3" id="KW-1185">Reference proteome</keyword>
<feature type="region of interest" description="Disordered" evidence="1">
    <location>
        <begin position="269"/>
        <end position="304"/>
    </location>
</feature>
<feature type="region of interest" description="Disordered" evidence="1">
    <location>
        <begin position="200"/>
        <end position="230"/>
    </location>
</feature>
<proteinExistence type="predicted"/>
<evidence type="ECO:0000313" key="2">
    <source>
        <dbReference type="EMBL" id="EOB01208.1"/>
    </source>
</evidence>
<dbReference type="Proteomes" id="UP000296049">
    <property type="component" value="Unassembled WGS sequence"/>
</dbReference>
<reference evidence="3" key="1">
    <citation type="journal article" date="2013" name="Nat. Genet.">
        <title>The duck genome and transcriptome provide insight into an avian influenza virus reservoir species.</title>
        <authorList>
            <person name="Huang Y."/>
            <person name="Li Y."/>
            <person name="Burt D.W."/>
            <person name="Chen H."/>
            <person name="Zhang Y."/>
            <person name="Qian W."/>
            <person name="Kim H."/>
            <person name="Gan S."/>
            <person name="Zhao Y."/>
            <person name="Li J."/>
            <person name="Yi K."/>
            <person name="Feng H."/>
            <person name="Zhu P."/>
            <person name="Li B."/>
            <person name="Liu Q."/>
            <person name="Fairley S."/>
            <person name="Magor K.E."/>
            <person name="Du Z."/>
            <person name="Hu X."/>
            <person name="Goodman L."/>
            <person name="Tafer H."/>
            <person name="Vignal A."/>
            <person name="Lee T."/>
            <person name="Kim K.W."/>
            <person name="Sheng Z."/>
            <person name="An Y."/>
            <person name="Searle S."/>
            <person name="Herrero J."/>
            <person name="Groenen M.A."/>
            <person name="Crooijmans R.P."/>
            <person name="Faraut T."/>
            <person name="Cai Q."/>
            <person name="Webster R.G."/>
            <person name="Aldridge J.R."/>
            <person name="Warren W.C."/>
            <person name="Bartschat S."/>
            <person name="Kehr S."/>
            <person name="Marz M."/>
            <person name="Stadler P.F."/>
            <person name="Smith J."/>
            <person name="Kraus R.H."/>
            <person name="Zhao Y."/>
            <person name="Ren L."/>
            <person name="Fei J."/>
            <person name="Morisson M."/>
            <person name="Kaiser P."/>
            <person name="Griffin D.K."/>
            <person name="Rao M."/>
            <person name="Pitel F."/>
            <person name="Wang J."/>
            <person name="Li N."/>
        </authorList>
    </citation>
    <scope>NUCLEOTIDE SEQUENCE [LARGE SCALE GENOMIC DNA]</scope>
</reference>
<name>R0LL98_ANAPL</name>
<evidence type="ECO:0000313" key="3">
    <source>
        <dbReference type="Proteomes" id="UP000296049"/>
    </source>
</evidence>